<dbReference type="EMBL" id="BKCJ010003253">
    <property type="protein sequence ID" value="GEU53950.1"/>
    <property type="molecule type" value="Genomic_DNA"/>
</dbReference>
<evidence type="ECO:0000256" key="1">
    <source>
        <dbReference type="SAM" id="MobiDB-lite"/>
    </source>
</evidence>
<gene>
    <name evidence="2" type="ORF">Tci_025928</name>
</gene>
<accession>A0A6L2KYT9</accession>
<protein>
    <submittedName>
        <fullName evidence="2">Uncharacterized protein</fullName>
    </submittedName>
</protein>
<reference evidence="2" key="1">
    <citation type="journal article" date="2019" name="Sci. Rep.">
        <title>Draft genome of Tanacetum cinerariifolium, the natural source of mosquito coil.</title>
        <authorList>
            <person name="Yamashiro T."/>
            <person name="Shiraishi A."/>
            <person name="Satake H."/>
            <person name="Nakayama K."/>
        </authorList>
    </citation>
    <scope>NUCLEOTIDE SEQUENCE</scope>
</reference>
<comment type="caution">
    <text evidence="2">The sequence shown here is derived from an EMBL/GenBank/DDBJ whole genome shotgun (WGS) entry which is preliminary data.</text>
</comment>
<organism evidence="2">
    <name type="scientific">Tanacetum cinerariifolium</name>
    <name type="common">Dalmatian daisy</name>
    <name type="synonym">Chrysanthemum cinerariifolium</name>
    <dbReference type="NCBI Taxonomy" id="118510"/>
    <lineage>
        <taxon>Eukaryota</taxon>
        <taxon>Viridiplantae</taxon>
        <taxon>Streptophyta</taxon>
        <taxon>Embryophyta</taxon>
        <taxon>Tracheophyta</taxon>
        <taxon>Spermatophyta</taxon>
        <taxon>Magnoliopsida</taxon>
        <taxon>eudicotyledons</taxon>
        <taxon>Gunneridae</taxon>
        <taxon>Pentapetalae</taxon>
        <taxon>asterids</taxon>
        <taxon>campanulids</taxon>
        <taxon>Asterales</taxon>
        <taxon>Asteraceae</taxon>
        <taxon>Asteroideae</taxon>
        <taxon>Anthemideae</taxon>
        <taxon>Anthemidinae</taxon>
        <taxon>Tanacetum</taxon>
    </lineage>
</organism>
<evidence type="ECO:0000313" key="2">
    <source>
        <dbReference type="EMBL" id="GEU53950.1"/>
    </source>
</evidence>
<feature type="region of interest" description="Disordered" evidence="1">
    <location>
        <begin position="111"/>
        <end position="133"/>
    </location>
</feature>
<proteinExistence type="predicted"/>
<sequence length="144" mass="15881">MVSCFLRCFLALPSPRHFRRLSEERSNEFLLEKELFGLTGKGRKIGISSPTNVANVDGNLREAFGLSKYASKESGSTWFLWRLLLRTLSEINRGGPASYLSDTLPSYLCQTSTNATDSGPRPSFDGPTSLEHTSSLGRACRACL</sequence>
<name>A0A6L2KYT9_TANCI</name>
<dbReference type="AlphaFoldDB" id="A0A6L2KYT9"/>